<evidence type="ECO:0000259" key="1">
    <source>
        <dbReference type="PROSITE" id="PS51725"/>
    </source>
</evidence>
<gene>
    <name evidence="2" type="ORF">KCMC57_56600</name>
</gene>
<feature type="domain" description="ABM" evidence="1">
    <location>
        <begin position="2"/>
        <end position="91"/>
    </location>
</feature>
<evidence type="ECO:0000313" key="2">
    <source>
        <dbReference type="EMBL" id="BFP49292.1"/>
    </source>
</evidence>
<dbReference type="SUPFAM" id="SSF54909">
    <property type="entry name" value="Dimeric alpha+beta barrel"/>
    <property type="match status" value="1"/>
</dbReference>
<keyword evidence="2" id="KW-0503">Monooxygenase</keyword>
<sequence length="109" mass="12294">MILITVKFTTRPEYSDSWMSQVEEFTRATREEPGNVFFEWSRSVENSDQYILLEAFESAEAGAAHVNSDHFKTAMAVLPKAIATKPQIIYVDAPSDGWSEMAELSPTED</sequence>
<proteinExistence type="predicted"/>
<dbReference type="GO" id="GO:0004497">
    <property type="term" value="F:monooxygenase activity"/>
    <property type="evidence" value="ECO:0007669"/>
    <property type="project" value="UniProtKB-KW"/>
</dbReference>
<keyword evidence="2" id="KW-0560">Oxidoreductase</keyword>
<dbReference type="InterPro" id="IPR007138">
    <property type="entry name" value="ABM_dom"/>
</dbReference>
<dbReference type="InterPro" id="IPR011008">
    <property type="entry name" value="Dimeric_a/b-barrel"/>
</dbReference>
<name>A0AB33K3E9_9ACTN</name>
<dbReference type="RefSeq" id="WP_407991418.1">
    <property type="nucleotide sequence ID" value="NZ_AP035881.2"/>
</dbReference>
<dbReference type="AlphaFoldDB" id="A0AB33K3E9"/>
<dbReference type="InterPro" id="IPR050744">
    <property type="entry name" value="AI-2_Isomerase_LsrG"/>
</dbReference>
<dbReference type="PROSITE" id="PS51725">
    <property type="entry name" value="ABM"/>
    <property type="match status" value="1"/>
</dbReference>
<organism evidence="2">
    <name type="scientific">Kitasatospora sp. CMC57</name>
    <dbReference type="NCBI Taxonomy" id="3231513"/>
    <lineage>
        <taxon>Bacteria</taxon>
        <taxon>Bacillati</taxon>
        <taxon>Actinomycetota</taxon>
        <taxon>Actinomycetes</taxon>
        <taxon>Kitasatosporales</taxon>
        <taxon>Streptomycetaceae</taxon>
        <taxon>Kitasatospora</taxon>
    </lineage>
</organism>
<dbReference type="PANTHER" id="PTHR33336:SF3">
    <property type="entry name" value="ABM DOMAIN-CONTAINING PROTEIN"/>
    <property type="match status" value="1"/>
</dbReference>
<dbReference type="PANTHER" id="PTHR33336">
    <property type="entry name" value="QUINOL MONOOXYGENASE YGIN-RELATED"/>
    <property type="match status" value="1"/>
</dbReference>
<protein>
    <submittedName>
        <fullName evidence="2">Quinol monooxygenase</fullName>
    </submittedName>
</protein>
<reference evidence="2" key="1">
    <citation type="submission" date="2024-07" db="EMBL/GenBank/DDBJ databases">
        <title>Complete genome sequences of cellulolytic bacteria, Kitasatospora sp. CMC57 and Streptomyces sp. CMC78, isolated from Japanese agricultural soil.</title>
        <authorList>
            <person name="Hashimoto T."/>
            <person name="Ito M."/>
            <person name="Iwamoto M."/>
            <person name="Fukahori D."/>
            <person name="Shoda T."/>
            <person name="Sakoda M."/>
            <person name="Morohoshi T."/>
            <person name="Mitsuboshi M."/>
            <person name="Nishizawa T."/>
        </authorList>
    </citation>
    <scope>NUCLEOTIDE SEQUENCE</scope>
    <source>
        <strain evidence="2">CMC57</strain>
    </source>
</reference>
<dbReference type="Gene3D" id="3.30.70.100">
    <property type="match status" value="1"/>
</dbReference>
<accession>A0AB33K3E9</accession>
<dbReference type="Pfam" id="PF03992">
    <property type="entry name" value="ABM"/>
    <property type="match status" value="1"/>
</dbReference>
<dbReference type="EMBL" id="AP035881">
    <property type="protein sequence ID" value="BFP49292.1"/>
    <property type="molecule type" value="Genomic_DNA"/>
</dbReference>